<organism evidence="1 2">
    <name type="scientific">Hymenobacter ginsengisoli</name>
    <dbReference type="NCBI Taxonomy" id="1051626"/>
    <lineage>
        <taxon>Bacteria</taxon>
        <taxon>Pseudomonadati</taxon>
        <taxon>Bacteroidota</taxon>
        <taxon>Cytophagia</taxon>
        <taxon>Cytophagales</taxon>
        <taxon>Hymenobacteraceae</taxon>
        <taxon>Hymenobacter</taxon>
    </lineage>
</organism>
<evidence type="ECO:0000313" key="1">
    <source>
        <dbReference type="EMBL" id="GAA4501757.1"/>
    </source>
</evidence>
<dbReference type="RefSeq" id="WP_208133036.1">
    <property type="nucleotide sequence ID" value="NZ_BAABGQ010000006.1"/>
</dbReference>
<reference evidence="2" key="1">
    <citation type="journal article" date="2019" name="Int. J. Syst. Evol. Microbiol.">
        <title>The Global Catalogue of Microorganisms (GCM) 10K type strain sequencing project: providing services to taxonomists for standard genome sequencing and annotation.</title>
        <authorList>
            <consortium name="The Broad Institute Genomics Platform"/>
            <consortium name="The Broad Institute Genome Sequencing Center for Infectious Disease"/>
            <person name="Wu L."/>
            <person name="Ma J."/>
        </authorList>
    </citation>
    <scope>NUCLEOTIDE SEQUENCE [LARGE SCALE GENOMIC DNA]</scope>
    <source>
        <strain evidence="2">JCM 17841</strain>
    </source>
</reference>
<accession>A0ABP8QH30</accession>
<proteinExistence type="predicted"/>
<dbReference type="EMBL" id="BAABGQ010000006">
    <property type="protein sequence ID" value="GAA4501757.1"/>
    <property type="molecule type" value="Genomic_DNA"/>
</dbReference>
<dbReference type="Proteomes" id="UP001501243">
    <property type="component" value="Unassembled WGS sequence"/>
</dbReference>
<evidence type="ECO:0000313" key="2">
    <source>
        <dbReference type="Proteomes" id="UP001501243"/>
    </source>
</evidence>
<sequence length="234" mass="25243">MPFHYVTITDQLAWLPDHAGTAAASVPGLPAGYETYLNLLPPLGIDRSVPIAEYSFARSSVAELNARAAFWNKYGIVQGQPAVSRLQPITHQEIAASLGLAYGTDFDSAAISRAHGGHWPPHLGSSSLFTEAFAQRLTQAMGPAMEAYFYGSQEEGNGTWDSDGLPADWLALGTLADLPKTYRQDGSFPTYVFAANYSWCFYQAELVDWLAFGGPAEVANALLASPGMESFRLA</sequence>
<gene>
    <name evidence="1" type="ORF">GCM10023172_24070</name>
</gene>
<comment type="caution">
    <text evidence="1">The sequence shown here is derived from an EMBL/GenBank/DDBJ whole genome shotgun (WGS) entry which is preliminary data.</text>
</comment>
<protein>
    <submittedName>
        <fullName evidence="1">Uncharacterized protein</fullName>
    </submittedName>
</protein>
<keyword evidence="2" id="KW-1185">Reference proteome</keyword>
<name>A0ABP8QH30_9BACT</name>